<gene>
    <name evidence="1" type="ORF">CJ030_MR5G003448</name>
</gene>
<protein>
    <submittedName>
        <fullName evidence="1">Uncharacterized protein</fullName>
    </submittedName>
</protein>
<dbReference type="EMBL" id="RXIC02000023">
    <property type="protein sequence ID" value="KAB1213482.1"/>
    <property type="molecule type" value="Genomic_DNA"/>
</dbReference>
<evidence type="ECO:0000313" key="2">
    <source>
        <dbReference type="Proteomes" id="UP000516437"/>
    </source>
</evidence>
<name>A0A6A1VKP1_9ROSI</name>
<dbReference type="Proteomes" id="UP000516437">
    <property type="component" value="Chromosome 5"/>
</dbReference>
<evidence type="ECO:0000313" key="1">
    <source>
        <dbReference type="EMBL" id="KAB1213482.1"/>
    </source>
</evidence>
<accession>A0A6A1VKP1</accession>
<keyword evidence="2" id="KW-1185">Reference proteome</keyword>
<organism evidence="1 2">
    <name type="scientific">Morella rubra</name>
    <name type="common">Chinese bayberry</name>
    <dbReference type="NCBI Taxonomy" id="262757"/>
    <lineage>
        <taxon>Eukaryota</taxon>
        <taxon>Viridiplantae</taxon>
        <taxon>Streptophyta</taxon>
        <taxon>Embryophyta</taxon>
        <taxon>Tracheophyta</taxon>
        <taxon>Spermatophyta</taxon>
        <taxon>Magnoliopsida</taxon>
        <taxon>eudicotyledons</taxon>
        <taxon>Gunneridae</taxon>
        <taxon>Pentapetalae</taxon>
        <taxon>rosids</taxon>
        <taxon>fabids</taxon>
        <taxon>Fagales</taxon>
        <taxon>Myricaceae</taxon>
        <taxon>Morella</taxon>
    </lineage>
</organism>
<proteinExistence type="predicted"/>
<comment type="caution">
    <text evidence="1">The sequence shown here is derived from an EMBL/GenBank/DDBJ whole genome shotgun (WGS) entry which is preliminary data.</text>
</comment>
<dbReference type="AlphaFoldDB" id="A0A6A1VKP1"/>
<reference evidence="1 2" key="1">
    <citation type="journal article" date="2019" name="Plant Biotechnol. J.">
        <title>The red bayberry genome and genetic basis of sex determination.</title>
        <authorList>
            <person name="Jia H.M."/>
            <person name="Jia H.J."/>
            <person name="Cai Q.L."/>
            <person name="Wang Y."/>
            <person name="Zhao H.B."/>
            <person name="Yang W.F."/>
            <person name="Wang G.Y."/>
            <person name="Li Y.H."/>
            <person name="Zhan D.L."/>
            <person name="Shen Y.T."/>
            <person name="Niu Q.F."/>
            <person name="Chang L."/>
            <person name="Qiu J."/>
            <person name="Zhao L."/>
            <person name="Xie H.B."/>
            <person name="Fu W.Y."/>
            <person name="Jin J."/>
            <person name="Li X.W."/>
            <person name="Jiao Y."/>
            <person name="Zhou C.C."/>
            <person name="Tu T."/>
            <person name="Chai C.Y."/>
            <person name="Gao J.L."/>
            <person name="Fan L.J."/>
            <person name="van de Weg E."/>
            <person name="Wang J.Y."/>
            <person name="Gao Z.S."/>
        </authorList>
    </citation>
    <scope>NUCLEOTIDE SEQUENCE [LARGE SCALE GENOMIC DNA]</scope>
    <source>
        <tissue evidence="1">Leaves</tissue>
    </source>
</reference>
<sequence>MRVAQVIVLHLIQERRGRGGGRKRSRSEEVVEGTAHLPSQLIQTRLQSLILKIGPVTGRAGGMAEGSLQYRATCGVKFAFLLYLVIDLGSLQAPRIV</sequence>